<gene>
    <name evidence="1" type="ORF">A6J39_016655</name>
</gene>
<dbReference type="GeneID" id="98064891"/>
<reference evidence="1" key="1">
    <citation type="submission" date="2017-12" db="EMBL/GenBank/DDBJ databases">
        <title>FDA dAtabase for Regulatory Grade micrObial Sequences (FDA-ARGOS): Supporting development and validation of Infectious Disease Dx tests.</title>
        <authorList>
            <person name="Kerrigan L."/>
            <person name="Tallon L.J."/>
            <person name="Sadzewicz L."/>
            <person name="Sengamalay N."/>
            <person name="Ott S."/>
            <person name="Godinez A."/>
            <person name="Nagaraj S."/>
            <person name="Vavikolanu K."/>
            <person name="Vyas G."/>
            <person name="Nadendla S."/>
            <person name="Aluvathingal J."/>
            <person name="Sichtig H."/>
        </authorList>
    </citation>
    <scope>NUCLEOTIDE SEQUENCE [LARGE SCALE GENOMIC DNA]</scope>
    <source>
        <strain evidence="1">FDAARGOS_200</strain>
    </source>
</reference>
<protein>
    <submittedName>
        <fullName evidence="1">Uncharacterized protein</fullName>
    </submittedName>
</protein>
<organism evidence="1 2">
    <name type="scientific">Legionella anisa</name>
    <dbReference type="NCBI Taxonomy" id="28082"/>
    <lineage>
        <taxon>Bacteria</taxon>
        <taxon>Pseudomonadati</taxon>
        <taxon>Pseudomonadota</taxon>
        <taxon>Gammaproteobacteria</taxon>
        <taxon>Legionellales</taxon>
        <taxon>Legionellaceae</taxon>
        <taxon>Legionella</taxon>
    </lineage>
</organism>
<dbReference type="AlphaFoldDB" id="A0AAX0WWM3"/>
<sequence length="63" mass="7441">MIIYLVLCFHLDQTKYHCFTNWQNRFIKAQAKIQKESIGKDIPALPSFFLVIKPFLLELNSLI</sequence>
<keyword evidence="2" id="KW-1185">Reference proteome</keyword>
<accession>A0AAX0WWM3</accession>
<evidence type="ECO:0000313" key="1">
    <source>
        <dbReference type="EMBL" id="PNL62707.1"/>
    </source>
</evidence>
<proteinExistence type="predicted"/>
<name>A0AAX0WWM3_9GAMM</name>
<comment type="caution">
    <text evidence="1">The sequence shown here is derived from an EMBL/GenBank/DDBJ whole genome shotgun (WGS) entry which is preliminary data.</text>
</comment>
<dbReference type="RefSeq" id="WP_019234837.1">
    <property type="nucleotide sequence ID" value="NZ_CAAAHR010000099.1"/>
</dbReference>
<dbReference type="EMBL" id="NBTX02000004">
    <property type="protein sequence ID" value="PNL62707.1"/>
    <property type="molecule type" value="Genomic_DNA"/>
</dbReference>
<dbReference type="Proteomes" id="UP000192511">
    <property type="component" value="Unassembled WGS sequence"/>
</dbReference>
<evidence type="ECO:0000313" key="2">
    <source>
        <dbReference type="Proteomes" id="UP000192511"/>
    </source>
</evidence>